<evidence type="ECO:0000259" key="1">
    <source>
        <dbReference type="SMART" id="SM00974"/>
    </source>
</evidence>
<protein>
    <recommendedName>
        <fullName evidence="1">Bacteriophage T5 Orf172 DNA-binding domain-containing protein</fullName>
    </recommendedName>
</protein>
<dbReference type="Pfam" id="PF10544">
    <property type="entry name" value="T5orf172"/>
    <property type="match status" value="1"/>
</dbReference>
<feature type="domain" description="Bacteriophage T5 Orf172 DNA-binding" evidence="1">
    <location>
        <begin position="247"/>
        <end position="327"/>
    </location>
</feature>
<gene>
    <name evidence="2" type="ORF">CKO28_00345</name>
</gene>
<accession>A0ABS1D7U1</accession>
<comment type="caution">
    <text evidence="2">The sequence shown here is derived from an EMBL/GenBank/DDBJ whole genome shotgun (WGS) entry which is preliminary data.</text>
</comment>
<dbReference type="SMART" id="SM00974">
    <property type="entry name" value="T5orf172"/>
    <property type="match status" value="1"/>
</dbReference>
<keyword evidence="3" id="KW-1185">Reference proteome</keyword>
<dbReference type="RefSeq" id="WP_200338529.1">
    <property type="nucleotide sequence ID" value="NZ_NRRL01000001.1"/>
</dbReference>
<sequence>MALETPVFRVLMGSGNACFGHALANRVVFKHRPPDAYQRYLDGEDEALRDEITRILTGLHGGQSPDRKTVTTYRNAVIRFHETMGGRVVTYSEGDLWWAELDPDGMSWLFEEKDEGSRGAQPAITHLMAYPLRRAWTRFALDGVNINTRMLASAHRSLSTLRTEFSMANPKVARYFNAVVEGEDLGPWHLDDRWAARERRLARQGSERDRGRDIAGKLMRFLDEADVSYTVVRDGKHDGQLYAAYADGLPGWIKIGYTTGSDPNQRLSDLQTGNPFPLRLLGTRDAPIAPFAETIALEQLPGEKRAAGGSEWFWIDPKTAQNAMDRGAEAAQAARRRLLETAA</sequence>
<evidence type="ECO:0000313" key="2">
    <source>
        <dbReference type="EMBL" id="MBK1666489.1"/>
    </source>
</evidence>
<reference evidence="2 3" key="1">
    <citation type="journal article" date="2020" name="Microorganisms">
        <title>Osmotic Adaptation and Compatible Solute Biosynthesis of Phototrophic Bacteria as Revealed from Genome Analyses.</title>
        <authorList>
            <person name="Imhoff J.F."/>
            <person name="Rahn T."/>
            <person name="Kunzel S."/>
            <person name="Keller A."/>
            <person name="Neulinger S.C."/>
        </authorList>
    </citation>
    <scope>NUCLEOTIDE SEQUENCE [LARGE SCALE GENOMIC DNA]</scope>
    <source>
        <strain evidence="2 3">DSM 9895</strain>
    </source>
</reference>
<dbReference type="InterPro" id="IPR018306">
    <property type="entry name" value="Phage_T5_Orf172_DNA-bd"/>
</dbReference>
<proteinExistence type="predicted"/>
<evidence type="ECO:0000313" key="3">
    <source>
        <dbReference type="Proteomes" id="UP001296873"/>
    </source>
</evidence>
<dbReference type="Proteomes" id="UP001296873">
    <property type="component" value="Unassembled WGS sequence"/>
</dbReference>
<dbReference type="EMBL" id="NRRL01000001">
    <property type="protein sequence ID" value="MBK1666489.1"/>
    <property type="molecule type" value="Genomic_DNA"/>
</dbReference>
<organism evidence="2 3">
    <name type="scientific">Rhodovibrio sodomensis</name>
    <dbReference type="NCBI Taxonomy" id="1088"/>
    <lineage>
        <taxon>Bacteria</taxon>
        <taxon>Pseudomonadati</taxon>
        <taxon>Pseudomonadota</taxon>
        <taxon>Alphaproteobacteria</taxon>
        <taxon>Rhodospirillales</taxon>
        <taxon>Rhodovibrionaceae</taxon>
        <taxon>Rhodovibrio</taxon>
    </lineage>
</organism>
<name>A0ABS1D7U1_9PROT</name>